<comment type="caution">
    <text evidence="1">The sequence shown here is derived from an EMBL/GenBank/DDBJ whole genome shotgun (WGS) entry which is preliminary data.</text>
</comment>
<evidence type="ECO:0000313" key="2">
    <source>
        <dbReference type="Proteomes" id="UP001157117"/>
    </source>
</evidence>
<keyword evidence="2" id="KW-1185">Reference proteome</keyword>
<dbReference type="EMBL" id="BSPT01000002">
    <property type="protein sequence ID" value="GLT03589.1"/>
    <property type="molecule type" value="Genomic_DNA"/>
</dbReference>
<sequence length="87" mass="9614">MSGGPDHVVYTAHSVVRGPDGELFDITPLYHNDDPRGRFIVHVGDDATFLTMRTLNLNISCQGNCPAPPLDPIWALQQHAHVLEEEP</sequence>
<gene>
    <name evidence="1" type="ORF">GCM10007926_05170</name>
</gene>
<dbReference type="Proteomes" id="UP001157117">
    <property type="component" value="Unassembled WGS sequence"/>
</dbReference>
<evidence type="ECO:0000313" key="1">
    <source>
        <dbReference type="EMBL" id="GLT03589.1"/>
    </source>
</evidence>
<name>A0ABQ6E7U2_9SPHN</name>
<reference evidence="2" key="1">
    <citation type="journal article" date="2019" name="Int. J. Syst. Evol. Microbiol.">
        <title>The Global Catalogue of Microorganisms (GCM) 10K type strain sequencing project: providing services to taxonomists for standard genome sequencing and annotation.</title>
        <authorList>
            <consortium name="The Broad Institute Genomics Platform"/>
            <consortium name="The Broad Institute Genome Sequencing Center for Infectious Disease"/>
            <person name="Wu L."/>
            <person name="Ma J."/>
        </authorList>
    </citation>
    <scope>NUCLEOTIDE SEQUENCE [LARGE SCALE GENOMIC DNA]</scope>
    <source>
        <strain evidence="2">NBRC 109639</strain>
    </source>
</reference>
<organism evidence="1 2">
    <name type="scientific">Sphingomonas psychrolutea</name>
    <dbReference type="NCBI Taxonomy" id="1259676"/>
    <lineage>
        <taxon>Bacteria</taxon>
        <taxon>Pseudomonadati</taxon>
        <taxon>Pseudomonadota</taxon>
        <taxon>Alphaproteobacteria</taxon>
        <taxon>Sphingomonadales</taxon>
        <taxon>Sphingomonadaceae</taxon>
        <taxon>Sphingomonas</taxon>
    </lineage>
</organism>
<proteinExistence type="predicted"/>
<accession>A0ABQ6E7U2</accession>
<protein>
    <submittedName>
        <fullName evidence="1">Uncharacterized protein</fullName>
    </submittedName>
</protein>